<accession>A0AAV4PRR5</accession>
<dbReference type="EMBL" id="BPLQ01003345">
    <property type="protein sequence ID" value="GIX99751.1"/>
    <property type="molecule type" value="Genomic_DNA"/>
</dbReference>
<evidence type="ECO:0000313" key="1">
    <source>
        <dbReference type="EMBL" id="GIX99751.1"/>
    </source>
</evidence>
<name>A0AAV4PRR5_9ARAC</name>
<sequence>MHVFFYLTLQLHIACKSKRTGGGEVGVLYQIYIRVANQTSRHCCIPRRPIDRVNYAAAASTCHRDEDVIASLLSAAFSIEWPTQSTESLSAGKEECFYNKVPAWIIQDTRADHESQHWLRHKEVAMISDEDYVTWYPGRIN</sequence>
<keyword evidence="2" id="KW-1185">Reference proteome</keyword>
<dbReference type="AlphaFoldDB" id="A0AAV4PRR5"/>
<evidence type="ECO:0000313" key="2">
    <source>
        <dbReference type="Proteomes" id="UP001054837"/>
    </source>
</evidence>
<organism evidence="1 2">
    <name type="scientific">Caerostris darwini</name>
    <dbReference type="NCBI Taxonomy" id="1538125"/>
    <lineage>
        <taxon>Eukaryota</taxon>
        <taxon>Metazoa</taxon>
        <taxon>Ecdysozoa</taxon>
        <taxon>Arthropoda</taxon>
        <taxon>Chelicerata</taxon>
        <taxon>Arachnida</taxon>
        <taxon>Araneae</taxon>
        <taxon>Araneomorphae</taxon>
        <taxon>Entelegynae</taxon>
        <taxon>Araneoidea</taxon>
        <taxon>Araneidae</taxon>
        <taxon>Caerostris</taxon>
    </lineage>
</organism>
<reference evidence="1 2" key="1">
    <citation type="submission" date="2021-06" db="EMBL/GenBank/DDBJ databases">
        <title>Caerostris darwini draft genome.</title>
        <authorList>
            <person name="Kono N."/>
            <person name="Arakawa K."/>
        </authorList>
    </citation>
    <scope>NUCLEOTIDE SEQUENCE [LARGE SCALE GENOMIC DNA]</scope>
</reference>
<gene>
    <name evidence="1" type="ORF">CDAR_108351</name>
</gene>
<protein>
    <submittedName>
        <fullName evidence="1">Uncharacterized protein</fullName>
    </submittedName>
</protein>
<dbReference type="Proteomes" id="UP001054837">
    <property type="component" value="Unassembled WGS sequence"/>
</dbReference>
<proteinExistence type="predicted"/>
<comment type="caution">
    <text evidence="1">The sequence shown here is derived from an EMBL/GenBank/DDBJ whole genome shotgun (WGS) entry which is preliminary data.</text>
</comment>